<evidence type="ECO:0000256" key="3">
    <source>
        <dbReference type="SAM" id="Coils"/>
    </source>
</evidence>
<accession>T2M7C3</accession>
<feature type="non-terminal residue" evidence="4">
    <location>
        <position position="1"/>
    </location>
</feature>
<keyword evidence="2" id="KW-0143">Chaperone</keyword>
<dbReference type="AlphaFoldDB" id="T2M7C3"/>
<dbReference type="InterPro" id="IPR004127">
    <property type="entry name" value="Prefoldin_subunit_alpha"/>
</dbReference>
<gene>
    <name evidence="4" type="primary">PFDN5</name>
</gene>
<dbReference type="OrthoDB" id="10267474at2759"/>
<organism evidence="4">
    <name type="scientific">Hydra vulgaris</name>
    <name type="common">Hydra</name>
    <name type="synonym">Hydra attenuata</name>
    <dbReference type="NCBI Taxonomy" id="6087"/>
    <lineage>
        <taxon>Eukaryota</taxon>
        <taxon>Metazoa</taxon>
        <taxon>Cnidaria</taxon>
        <taxon>Hydrozoa</taxon>
        <taxon>Hydroidolina</taxon>
        <taxon>Anthoathecata</taxon>
        <taxon>Aplanulata</taxon>
        <taxon>Hydridae</taxon>
        <taxon>Hydra</taxon>
    </lineage>
</organism>
<dbReference type="GO" id="GO:1990115">
    <property type="term" value="P:RNA polymerase III assembly"/>
    <property type="evidence" value="ECO:0007669"/>
    <property type="project" value="TreeGrafter"/>
</dbReference>
<dbReference type="EMBL" id="HAAD01001598">
    <property type="protein sequence ID" value="CDG67830.1"/>
    <property type="molecule type" value="mRNA"/>
</dbReference>
<sequence length="180" mass="20064">ERVTLTTFLSTKMAAVQESAANSQIQQIPLSQLSIQQLDQIKRDIEQEISVLSDSLNALKSAQQKFSDSLDNLTLISKENEGKALMVPITSSMYIPGIMDTSEKVLVDIGTGYYAEKSVDEAKKYFRRKIEFVAKQIDKVHPALSEKSKIRNALIEELSSKVSQHMAQQAPKNPVVKPVK</sequence>
<evidence type="ECO:0000313" key="4">
    <source>
        <dbReference type="EMBL" id="CDG67830.1"/>
    </source>
</evidence>
<dbReference type="InterPro" id="IPR009053">
    <property type="entry name" value="Prefoldin"/>
</dbReference>
<dbReference type="GO" id="GO:0016272">
    <property type="term" value="C:prefoldin complex"/>
    <property type="evidence" value="ECO:0007669"/>
    <property type="project" value="InterPro"/>
</dbReference>
<dbReference type="GO" id="GO:0006457">
    <property type="term" value="P:protein folding"/>
    <property type="evidence" value="ECO:0007669"/>
    <property type="project" value="InterPro"/>
</dbReference>
<dbReference type="PANTHER" id="PTHR12674">
    <property type="entry name" value="PREFOLDIN SUBUNIT 5"/>
    <property type="match status" value="1"/>
</dbReference>
<dbReference type="GO" id="GO:1990114">
    <property type="term" value="P:RNA polymerase II core complex assembly"/>
    <property type="evidence" value="ECO:0007669"/>
    <property type="project" value="TreeGrafter"/>
</dbReference>
<dbReference type="InterPro" id="IPR011599">
    <property type="entry name" value="PFD_alpha_archaea"/>
</dbReference>
<dbReference type="CDD" id="cd23157">
    <property type="entry name" value="Prefoldin_5"/>
    <property type="match status" value="1"/>
</dbReference>
<dbReference type="NCBIfam" id="TIGR00293">
    <property type="entry name" value="prefoldin subunit alpha"/>
    <property type="match status" value="1"/>
</dbReference>
<dbReference type="FunFam" id="1.10.287.370:FF:000004">
    <property type="entry name" value="Probable prefoldin subunit 5"/>
    <property type="match status" value="1"/>
</dbReference>
<protein>
    <submittedName>
        <fullName evidence="4">Prefoldin subunit 5</fullName>
    </submittedName>
</protein>
<dbReference type="Pfam" id="PF02996">
    <property type="entry name" value="Prefoldin"/>
    <property type="match status" value="1"/>
</dbReference>
<keyword evidence="3" id="KW-0175">Coiled coil</keyword>
<dbReference type="GO" id="GO:1990113">
    <property type="term" value="P:RNA polymerase I assembly"/>
    <property type="evidence" value="ECO:0007669"/>
    <property type="project" value="TreeGrafter"/>
</dbReference>
<dbReference type="GO" id="GO:0005737">
    <property type="term" value="C:cytoplasm"/>
    <property type="evidence" value="ECO:0007669"/>
    <property type="project" value="TreeGrafter"/>
</dbReference>
<dbReference type="GO" id="GO:0051082">
    <property type="term" value="F:unfolded protein binding"/>
    <property type="evidence" value="ECO:0007669"/>
    <property type="project" value="InterPro"/>
</dbReference>
<comment type="similarity">
    <text evidence="1">Belongs to the prefoldin subunit alpha family.</text>
</comment>
<dbReference type="SUPFAM" id="SSF46579">
    <property type="entry name" value="Prefoldin"/>
    <property type="match status" value="1"/>
</dbReference>
<evidence type="ECO:0000256" key="1">
    <source>
        <dbReference type="ARBA" id="ARBA00010048"/>
    </source>
</evidence>
<reference evidence="4" key="1">
    <citation type="journal article" date="2013" name="Genome Biol. Evol.">
        <title>Punctuated emergences of genetic and phenotypic innovations in eumetazoan, bilaterian, euteleostome, and hominidae ancestors.</title>
        <authorList>
            <person name="Wenger Y."/>
            <person name="Galliot B."/>
        </authorList>
    </citation>
    <scope>NUCLEOTIDE SEQUENCE</scope>
    <source>
        <tissue evidence="4">Whole animals</tissue>
    </source>
</reference>
<dbReference type="PANTHER" id="PTHR12674:SF2">
    <property type="entry name" value="PREFOLDIN SUBUNIT 5"/>
    <property type="match status" value="1"/>
</dbReference>
<name>T2M7C3_HYDVU</name>
<feature type="coiled-coil region" evidence="3">
    <location>
        <begin position="35"/>
        <end position="62"/>
    </location>
</feature>
<dbReference type="Gene3D" id="1.10.287.370">
    <property type="match status" value="1"/>
</dbReference>
<proteinExistence type="evidence at transcript level"/>
<evidence type="ECO:0000256" key="2">
    <source>
        <dbReference type="ARBA" id="ARBA00023186"/>
    </source>
</evidence>